<sequence>MSSNMKESLLSIHGQLTECLQEIHLPAPSIDGESESENESKTPDLTAEIRSGTLNSEHKLTAGNNGAAVDRKNVRRKVVFRS</sequence>
<dbReference type="EMBL" id="GEVI01024838">
    <property type="protein sequence ID" value="JAU07482.1"/>
    <property type="molecule type" value="Transcribed_RNA"/>
</dbReference>
<gene>
    <name evidence="2" type="ORF">GA_TR8034_c0_g1_i1_g.26054</name>
</gene>
<evidence type="ECO:0000256" key="1">
    <source>
        <dbReference type="SAM" id="MobiDB-lite"/>
    </source>
</evidence>
<name>A0A1J3CI55_NOCCA</name>
<accession>A0A1J3CI55</accession>
<evidence type="ECO:0000313" key="2">
    <source>
        <dbReference type="EMBL" id="JAU07482.1"/>
    </source>
</evidence>
<reference evidence="2" key="1">
    <citation type="submission" date="2016-07" db="EMBL/GenBank/DDBJ databases">
        <title>De novo transcriptome assembly of four accessions of the metal hyperaccumulator plant Noccaea caerulescens.</title>
        <authorList>
            <person name="Blande D."/>
            <person name="Halimaa P."/>
            <person name="Tervahauta A.I."/>
            <person name="Aarts M.G."/>
            <person name="Karenlampi S.O."/>
        </authorList>
    </citation>
    <scope>NUCLEOTIDE SEQUENCE</scope>
</reference>
<feature type="region of interest" description="Disordered" evidence="1">
    <location>
        <begin position="24"/>
        <end position="45"/>
    </location>
</feature>
<proteinExistence type="predicted"/>
<protein>
    <submittedName>
        <fullName evidence="2">Uncharacterized protein</fullName>
    </submittedName>
</protein>
<organism evidence="2">
    <name type="scientific">Noccaea caerulescens</name>
    <name type="common">Alpine penny-cress</name>
    <name type="synonym">Thlaspi caerulescens</name>
    <dbReference type="NCBI Taxonomy" id="107243"/>
    <lineage>
        <taxon>Eukaryota</taxon>
        <taxon>Viridiplantae</taxon>
        <taxon>Streptophyta</taxon>
        <taxon>Embryophyta</taxon>
        <taxon>Tracheophyta</taxon>
        <taxon>Spermatophyta</taxon>
        <taxon>Magnoliopsida</taxon>
        <taxon>eudicotyledons</taxon>
        <taxon>Gunneridae</taxon>
        <taxon>Pentapetalae</taxon>
        <taxon>rosids</taxon>
        <taxon>malvids</taxon>
        <taxon>Brassicales</taxon>
        <taxon>Brassicaceae</taxon>
        <taxon>Coluteocarpeae</taxon>
        <taxon>Noccaea</taxon>
    </lineage>
</organism>
<dbReference type="AlphaFoldDB" id="A0A1J3CI55"/>